<dbReference type="PANTHER" id="PTHR36302:SF1">
    <property type="entry name" value="COPPER CHAPERONE PCU(A)C"/>
    <property type="match status" value="1"/>
</dbReference>
<keyword evidence="2" id="KW-0732">Signal</keyword>
<dbReference type="InterPro" id="IPR007410">
    <property type="entry name" value="LpqE-like"/>
</dbReference>
<evidence type="ECO:0000256" key="2">
    <source>
        <dbReference type="SAM" id="SignalP"/>
    </source>
</evidence>
<dbReference type="AlphaFoldDB" id="A0A9W6M6K6"/>
<dbReference type="Pfam" id="PF04314">
    <property type="entry name" value="PCuAC"/>
    <property type="match status" value="1"/>
</dbReference>
<evidence type="ECO:0000313" key="4">
    <source>
        <dbReference type="Proteomes" id="UP001142291"/>
    </source>
</evidence>
<dbReference type="PROSITE" id="PS51257">
    <property type="entry name" value="PROKAR_LIPOPROTEIN"/>
    <property type="match status" value="1"/>
</dbReference>
<reference evidence="3" key="2">
    <citation type="submission" date="2023-01" db="EMBL/GenBank/DDBJ databases">
        <authorList>
            <person name="Sun Q."/>
            <person name="Evtushenko L."/>
        </authorList>
    </citation>
    <scope>NUCLEOTIDE SEQUENCE</scope>
    <source>
        <strain evidence="3">VKM Ac-1940</strain>
    </source>
</reference>
<protein>
    <recommendedName>
        <fullName evidence="5">Copper chaperone PCu(A)C</fullName>
    </recommendedName>
</protein>
<gene>
    <name evidence="3" type="ORF">GCM10017591_26320</name>
</gene>
<feature type="region of interest" description="Disordered" evidence="1">
    <location>
        <begin position="165"/>
        <end position="184"/>
    </location>
</feature>
<dbReference type="Proteomes" id="UP001142291">
    <property type="component" value="Unassembled WGS sequence"/>
</dbReference>
<feature type="chain" id="PRO_5040938734" description="Copper chaperone PCu(A)C" evidence="2">
    <location>
        <begin position="33"/>
        <end position="184"/>
    </location>
</feature>
<comment type="caution">
    <text evidence="3">The sequence shown here is derived from an EMBL/GenBank/DDBJ whole genome shotgun (WGS) entry which is preliminary data.</text>
</comment>
<dbReference type="InterPro" id="IPR036182">
    <property type="entry name" value="PCuAC_sf"/>
</dbReference>
<evidence type="ECO:0000313" key="3">
    <source>
        <dbReference type="EMBL" id="GLJ96569.1"/>
    </source>
</evidence>
<reference evidence="3" key="1">
    <citation type="journal article" date="2014" name="Int. J. Syst. Evol. Microbiol.">
        <title>Complete genome sequence of Corynebacterium casei LMG S-19264T (=DSM 44701T), isolated from a smear-ripened cheese.</title>
        <authorList>
            <consortium name="US DOE Joint Genome Institute (JGI-PGF)"/>
            <person name="Walter F."/>
            <person name="Albersmeier A."/>
            <person name="Kalinowski J."/>
            <person name="Ruckert C."/>
        </authorList>
    </citation>
    <scope>NUCLEOTIDE SEQUENCE</scope>
    <source>
        <strain evidence="3">VKM Ac-1940</strain>
    </source>
</reference>
<evidence type="ECO:0008006" key="5">
    <source>
        <dbReference type="Google" id="ProtNLM"/>
    </source>
</evidence>
<dbReference type="PANTHER" id="PTHR36302">
    <property type="entry name" value="BLR7088 PROTEIN"/>
    <property type="match status" value="1"/>
</dbReference>
<feature type="signal peptide" evidence="2">
    <location>
        <begin position="1"/>
        <end position="32"/>
    </location>
</feature>
<dbReference type="SUPFAM" id="SSF110087">
    <property type="entry name" value="DR1885-like metal-binding protein"/>
    <property type="match status" value="1"/>
</dbReference>
<dbReference type="InterPro" id="IPR058248">
    <property type="entry name" value="Lxx211020-like"/>
</dbReference>
<sequence length="184" mass="18939">MNTRTKTTARLGVLLAAAALALSGCASTAAPAATTAATDGESVTITDAWVKSAESGMSAAFGTLENRSDHDITLVSAASPASTMLQLHETVANDAGEMVMQEKQGGFVIPAGGSFDLEPGGNHIMLMDLTAPLAAGDETTFTLTFSDDSTYEFTAPVKDYSGANENYEGGDMDMDMTPTPTPSN</sequence>
<dbReference type="RefSeq" id="WP_005052829.1">
    <property type="nucleotide sequence ID" value="NZ_BAAAUR010000014.1"/>
</dbReference>
<proteinExistence type="predicted"/>
<organism evidence="3 4">
    <name type="scientific">Microbacterium dextranolyticum</name>
    <dbReference type="NCBI Taxonomy" id="36806"/>
    <lineage>
        <taxon>Bacteria</taxon>
        <taxon>Bacillati</taxon>
        <taxon>Actinomycetota</taxon>
        <taxon>Actinomycetes</taxon>
        <taxon>Micrococcales</taxon>
        <taxon>Microbacteriaceae</taxon>
        <taxon>Microbacterium</taxon>
    </lineage>
</organism>
<accession>A0A9W6M6K6</accession>
<name>A0A9W6M6K6_9MICO</name>
<keyword evidence="4" id="KW-1185">Reference proteome</keyword>
<dbReference type="Gene3D" id="2.60.40.1890">
    <property type="entry name" value="PCu(A)C copper chaperone"/>
    <property type="match status" value="1"/>
</dbReference>
<dbReference type="EMBL" id="BSER01000012">
    <property type="protein sequence ID" value="GLJ96569.1"/>
    <property type="molecule type" value="Genomic_DNA"/>
</dbReference>
<evidence type="ECO:0000256" key="1">
    <source>
        <dbReference type="SAM" id="MobiDB-lite"/>
    </source>
</evidence>